<sequence>MKREGKVIAVNEKNATVKLMRHSACGDCGACQMGKENMNIEIEALNTVGADIGDKVMVDMTTQDVLTAAFIAYGIPLIMLIIGIVGGKFILELLGMKENIELFAFVLGLVLMTITFFNIKKRDKKFKESKKYLSEITEIID</sequence>
<keyword evidence="1" id="KW-1133">Transmembrane helix</keyword>
<dbReference type="InterPro" id="IPR007359">
    <property type="entry name" value="SigmaE_reg_RseC_MucC"/>
</dbReference>
<evidence type="ECO:0000313" key="3">
    <source>
        <dbReference type="Proteomes" id="UP000184465"/>
    </source>
</evidence>
<dbReference type="Pfam" id="PF04246">
    <property type="entry name" value="RseC_MucC"/>
    <property type="match status" value="1"/>
</dbReference>
<dbReference type="OrthoDB" id="307768at2"/>
<gene>
    <name evidence="2" type="ORF">SAMN02745912_00185</name>
</gene>
<dbReference type="AlphaFoldDB" id="A0A1M6JW60"/>
<proteinExistence type="predicted"/>
<evidence type="ECO:0000256" key="1">
    <source>
        <dbReference type="SAM" id="Phobius"/>
    </source>
</evidence>
<dbReference type="RefSeq" id="WP_073146492.1">
    <property type="nucleotide sequence ID" value="NZ_FRAG01000001.1"/>
</dbReference>
<dbReference type="PANTHER" id="PTHR35867">
    <property type="entry name" value="PROTEIN RSEC"/>
    <property type="match status" value="1"/>
</dbReference>
<reference evidence="2 3" key="1">
    <citation type="submission" date="2016-11" db="EMBL/GenBank/DDBJ databases">
        <authorList>
            <person name="Jaros S."/>
            <person name="Januszkiewicz K."/>
            <person name="Wedrychowicz H."/>
        </authorList>
    </citation>
    <scope>NUCLEOTIDE SEQUENCE [LARGE SCALE GENOMIC DNA]</scope>
    <source>
        <strain evidence="2 3">DSM 15212</strain>
    </source>
</reference>
<name>A0A1M6JW60_PARC5</name>
<dbReference type="PANTHER" id="PTHR35867:SF1">
    <property type="entry name" value="PROTEIN RSEC"/>
    <property type="match status" value="1"/>
</dbReference>
<keyword evidence="1" id="KW-0472">Membrane</keyword>
<dbReference type="EMBL" id="FRAG01000001">
    <property type="protein sequence ID" value="SHJ50879.1"/>
    <property type="molecule type" value="Genomic_DNA"/>
</dbReference>
<dbReference type="Proteomes" id="UP000184465">
    <property type="component" value="Unassembled WGS sequence"/>
</dbReference>
<feature type="transmembrane region" description="Helical" evidence="1">
    <location>
        <begin position="102"/>
        <end position="119"/>
    </location>
</feature>
<keyword evidence="1" id="KW-0812">Transmembrane</keyword>
<evidence type="ECO:0000313" key="2">
    <source>
        <dbReference type="EMBL" id="SHJ50879.1"/>
    </source>
</evidence>
<feature type="transmembrane region" description="Helical" evidence="1">
    <location>
        <begin position="65"/>
        <end position="90"/>
    </location>
</feature>
<dbReference type="STRING" id="1121301.SAMN02745912_00185"/>
<dbReference type="InterPro" id="IPR026268">
    <property type="entry name" value="RseC"/>
</dbReference>
<dbReference type="PIRSF" id="PIRSF004923">
    <property type="entry name" value="RseC"/>
    <property type="match status" value="1"/>
</dbReference>
<keyword evidence="3" id="KW-1185">Reference proteome</keyword>
<accession>A0A1M6JW60</accession>
<protein>
    <submittedName>
        <fullName evidence="2">Positive regulator of sigma(E), RseC/MucC</fullName>
    </submittedName>
</protein>
<organism evidence="2 3">
    <name type="scientific">Paramaledivibacter caminithermalis (strain DSM 15212 / CIP 107654 / DViRD3)</name>
    <name type="common">Clostridium caminithermale</name>
    <dbReference type="NCBI Taxonomy" id="1121301"/>
    <lineage>
        <taxon>Bacteria</taxon>
        <taxon>Bacillati</taxon>
        <taxon>Bacillota</taxon>
        <taxon>Clostridia</taxon>
        <taxon>Peptostreptococcales</taxon>
        <taxon>Caminicellaceae</taxon>
        <taxon>Paramaledivibacter</taxon>
    </lineage>
</organism>